<sequence length="134" mass="15259">MTKNQTKLNKKPKEKTKAIIFKPLTEIFPYSQNPKAHTPAQVDRIVASIKEFGFCNPILVDENNDILAGPGRYKAAKKLKITEVLCVVLSHLTVKQKRAYRLVDNRLNEKGGEWDNEALTTKYHWKLSASPLLI</sequence>
<dbReference type="CDD" id="cd16403">
    <property type="entry name" value="ParB_N_like_MT"/>
    <property type="match status" value="1"/>
</dbReference>
<dbReference type="InterPro" id="IPR036086">
    <property type="entry name" value="ParB/Sulfiredoxin_sf"/>
</dbReference>
<evidence type="ECO:0000259" key="1">
    <source>
        <dbReference type="SMART" id="SM00470"/>
    </source>
</evidence>
<organism evidence="2">
    <name type="scientific">marine sediment metagenome</name>
    <dbReference type="NCBI Taxonomy" id="412755"/>
    <lineage>
        <taxon>unclassified sequences</taxon>
        <taxon>metagenomes</taxon>
        <taxon>ecological metagenomes</taxon>
    </lineage>
</organism>
<dbReference type="PANTHER" id="PTHR33375:SF1">
    <property type="entry name" value="CHROMOSOME-PARTITIONING PROTEIN PARB-RELATED"/>
    <property type="match status" value="1"/>
</dbReference>
<protein>
    <recommendedName>
        <fullName evidence="1">ParB-like N-terminal domain-containing protein</fullName>
    </recommendedName>
</protein>
<dbReference type="AlphaFoldDB" id="A0A0F8WLZ3"/>
<name>A0A0F8WLZ3_9ZZZZ</name>
<dbReference type="GO" id="GO:0005694">
    <property type="term" value="C:chromosome"/>
    <property type="evidence" value="ECO:0007669"/>
    <property type="project" value="TreeGrafter"/>
</dbReference>
<accession>A0A0F8WLZ3</accession>
<dbReference type="Pfam" id="PF02195">
    <property type="entry name" value="ParB_N"/>
    <property type="match status" value="1"/>
</dbReference>
<reference evidence="2" key="1">
    <citation type="journal article" date="2015" name="Nature">
        <title>Complex archaea that bridge the gap between prokaryotes and eukaryotes.</title>
        <authorList>
            <person name="Spang A."/>
            <person name="Saw J.H."/>
            <person name="Jorgensen S.L."/>
            <person name="Zaremba-Niedzwiedzka K."/>
            <person name="Martijn J."/>
            <person name="Lind A.E."/>
            <person name="van Eijk R."/>
            <person name="Schleper C."/>
            <person name="Guy L."/>
            <person name="Ettema T.J."/>
        </authorList>
    </citation>
    <scope>NUCLEOTIDE SEQUENCE</scope>
</reference>
<dbReference type="Gene3D" id="3.90.1530.10">
    <property type="entry name" value="Conserved hypothetical protein from pyrococcus furiosus pfu- 392566-001, ParB domain"/>
    <property type="match status" value="1"/>
</dbReference>
<gene>
    <name evidence="2" type="ORF">LCGC14_3050230</name>
</gene>
<dbReference type="SUPFAM" id="SSF110849">
    <property type="entry name" value="ParB/Sulfiredoxin"/>
    <property type="match status" value="1"/>
</dbReference>
<feature type="domain" description="ParB-like N-terminal" evidence="1">
    <location>
        <begin position="20"/>
        <end position="106"/>
    </location>
</feature>
<evidence type="ECO:0000313" key="2">
    <source>
        <dbReference type="EMBL" id="KKK57862.1"/>
    </source>
</evidence>
<dbReference type="EMBL" id="LAZR01064264">
    <property type="protein sequence ID" value="KKK57862.1"/>
    <property type="molecule type" value="Genomic_DNA"/>
</dbReference>
<dbReference type="InterPro" id="IPR003115">
    <property type="entry name" value="ParB_N"/>
</dbReference>
<dbReference type="InterPro" id="IPR050336">
    <property type="entry name" value="Chromosome_partition/occlusion"/>
</dbReference>
<dbReference type="GO" id="GO:0045881">
    <property type="term" value="P:positive regulation of sporulation resulting in formation of a cellular spore"/>
    <property type="evidence" value="ECO:0007669"/>
    <property type="project" value="TreeGrafter"/>
</dbReference>
<dbReference type="PANTHER" id="PTHR33375">
    <property type="entry name" value="CHROMOSOME-PARTITIONING PROTEIN PARB-RELATED"/>
    <property type="match status" value="1"/>
</dbReference>
<dbReference type="GO" id="GO:0007059">
    <property type="term" value="P:chromosome segregation"/>
    <property type="evidence" value="ECO:0007669"/>
    <property type="project" value="TreeGrafter"/>
</dbReference>
<dbReference type="SMART" id="SM00470">
    <property type="entry name" value="ParB"/>
    <property type="match status" value="1"/>
</dbReference>
<comment type="caution">
    <text evidence="2">The sequence shown here is derived from an EMBL/GenBank/DDBJ whole genome shotgun (WGS) entry which is preliminary data.</text>
</comment>
<proteinExistence type="predicted"/>